<accession>A0A8D9D110</accession>
<organism evidence="2 3">
    <name type="scientific">Brassica campestris</name>
    <name type="common">Field mustard</name>
    <dbReference type="NCBI Taxonomy" id="3711"/>
    <lineage>
        <taxon>Eukaryota</taxon>
        <taxon>Viridiplantae</taxon>
        <taxon>Streptophyta</taxon>
        <taxon>Embryophyta</taxon>
        <taxon>Tracheophyta</taxon>
        <taxon>Spermatophyta</taxon>
        <taxon>Magnoliopsida</taxon>
        <taxon>eudicotyledons</taxon>
        <taxon>Gunneridae</taxon>
        <taxon>Pentapetalae</taxon>
        <taxon>rosids</taxon>
        <taxon>malvids</taxon>
        <taxon>Brassicales</taxon>
        <taxon>Brassicaceae</taxon>
        <taxon>Brassiceae</taxon>
        <taxon>Brassica</taxon>
    </lineage>
</organism>
<evidence type="ECO:0000256" key="1">
    <source>
        <dbReference type="SAM" id="MobiDB-lite"/>
    </source>
</evidence>
<evidence type="ECO:0000313" key="2">
    <source>
        <dbReference type="EMBL" id="CAG7865182.1"/>
    </source>
</evidence>
<dbReference type="Proteomes" id="UP000694005">
    <property type="component" value="Chromosome A09"/>
</dbReference>
<dbReference type="EMBL" id="LS974625">
    <property type="protein sequence ID" value="CAG7865182.1"/>
    <property type="molecule type" value="Genomic_DNA"/>
</dbReference>
<reference evidence="2 3" key="1">
    <citation type="submission" date="2021-07" db="EMBL/GenBank/DDBJ databases">
        <authorList>
            <consortium name="Genoscope - CEA"/>
            <person name="William W."/>
        </authorList>
    </citation>
    <scope>NUCLEOTIDE SEQUENCE [LARGE SCALE GENOMIC DNA]</scope>
</reference>
<name>A0A8D9D110_BRACM</name>
<feature type="region of interest" description="Disordered" evidence="1">
    <location>
        <begin position="1"/>
        <end position="24"/>
    </location>
</feature>
<protein>
    <submittedName>
        <fullName evidence="2">Uncharacterized protein</fullName>
    </submittedName>
</protein>
<dbReference type="Gramene" id="A09p56490.2_BraZ1">
    <property type="protein sequence ID" value="A09p56490.2_BraZ1.CDS"/>
    <property type="gene ID" value="A09g56490.2_BraZ1"/>
</dbReference>
<gene>
    <name evidence="2" type="ORF">BRAPAZ1V2_A09P56490.2</name>
</gene>
<evidence type="ECO:0000313" key="3">
    <source>
        <dbReference type="Proteomes" id="UP000694005"/>
    </source>
</evidence>
<proteinExistence type="predicted"/>
<dbReference type="AlphaFoldDB" id="A0A8D9D110"/>
<sequence>MGMIKVRTQPEVRTGNATKSSRQQRDQVLRGLYIGIDTHHISTTSKTVEEHTDMQNAAGSPIRVLQERTHLRMKVDFMRSVDAFSYCKESTELQISGIFKEPKIKDWFLSSLALCGERDSLTQLNLKKSLTCSLLLHIQENLYLGP</sequence>